<dbReference type="GO" id="GO:0016020">
    <property type="term" value="C:membrane"/>
    <property type="evidence" value="ECO:0007669"/>
    <property type="project" value="UniProtKB-SubCell"/>
</dbReference>
<name>A0A0V1BIP2_TRISP</name>
<dbReference type="AlphaFoldDB" id="A0A0V1BIP2"/>
<dbReference type="OrthoDB" id="5772623at2759"/>
<gene>
    <name evidence="8" type="primary">BLCAP</name>
    <name evidence="8" type="ORF">T01_16257</name>
</gene>
<evidence type="ECO:0000313" key="8">
    <source>
        <dbReference type="EMBL" id="KRY36832.1"/>
    </source>
</evidence>
<dbReference type="PANTHER" id="PTHR13259">
    <property type="entry name" value="BLADDER CANCER 10 KD PROTEIN HOMOLOG"/>
    <property type="match status" value="1"/>
</dbReference>
<evidence type="ECO:0000313" key="9">
    <source>
        <dbReference type="Proteomes" id="UP000054776"/>
    </source>
</evidence>
<dbReference type="EMBL" id="JYDH01000039">
    <property type="protein sequence ID" value="KRY36832.1"/>
    <property type="molecule type" value="Genomic_DNA"/>
</dbReference>
<dbReference type="STRING" id="6334.A0A0V1BIP2"/>
<evidence type="ECO:0000256" key="7">
    <source>
        <dbReference type="SAM" id="Phobius"/>
    </source>
</evidence>
<evidence type="ECO:0000256" key="6">
    <source>
        <dbReference type="ARBA" id="ARBA00045856"/>
    </source>
</evidence>
<dbReference type="InterPro" id="IPR009598">
    <property type="entry name" value="BCALP"/>
</dbReference>
<sequence>MLAFLISVLCFFFVVVLCRNVTVWVILFRSILHRCYCTEAMYCLQWLIPVLLLPKPLVHPSMLYSHAMFVAVYLLTFFLERRPCYICSFVFFLALTLLCYQDKNACILWPSCKMDSRNSEWNIVNSLHMAVFKKIRRKNSIIIGPSGEKEKYFDVFPNEECELNC</sequence>
<evidence type="ECO:0000256" key="1">
    <source>
        <dbReference type="ARBA" id="ARBA00004370"/>
    </source>
</evidence>
<keyword evidence="3 7" id="KW-0812">Transmembrane</keyword>
<keyword evidence="4 7" id="KW-1133">Transmembrane helix</keyword>
<dbReference type="SMART" id="SM01396">
    <property type="entry name" value="BC10"/>
    <property type="match status" value="1"/>
</dbReference>
<evidence type="ECO:0000256" key="5">
    <source>
        <dbReference type="ARBA" id="ARBA00023136"/>
    </source>
</evidence>
<feature type="transmembrane region" description="Helical" evidence="7">
    <location>
        <begin position="61"/>
        <end position="79"/>
    </location>
</feature>
<dbReference type="InParanoid" id="A0A0V1BIP2"/>
<reference evidence="8 9" key="1">
    <citation type="submission" date="2015-01" db="EMBL/GenBank/DDBJ databases">
        <title>Evolution of Trichinella species and genotypes.</title>
        <authorList>
            <person name="Korhonen P.K."/>
            <person name="Edoardo P."/>
            <person name="Giuseppe L.R."/>
            <person name="Gasser R.B."/>
        </authorList>
    </citation>
    <scope>NUCLEOTIDE SEQUENCE [LARGE SCALE GENOMIC DNA]</scope>
    <source>
        <strain evidence="8">ISS3</strain>
    </source>
</reference>
<dbReference type="PANTHER" id="PTHR13259:SF1">
    <property type="entry name" value="BLADDER CANCER-ASSOCIATED PROTEIN"/>
    <property type="match status" value="1"/>
</dbReference>
<comment type="caution">
    <text evidence="8">The sequence shown here is derived from an EMBL/GenBank/DDBJ whole genome shotgun (WGS) entry which is preliminary data.</text>
</comment>
<proteinExistence type="inferred from homology"/>
<dbReference type="Proteomes" id="UP000054776">
    <property type="component" value="Unassembled WGS sequence"/>
</dbReference>
<accession>A0A0V1BIP2</accession>
<evidence type="ECO:0000256" key="3">
    <source>
        <dbReference type="ARBA" id="ARBA00022692"/>
    </source>
</evidence>
<keyword evidence="9" id="KW-1185">Reference proteome</keyword>
<protein>
    <submittedName>
        <fullName evidence="8">Bladder cancer-associated protein</fullName>
    </submittedName>
</protein>
<comment type="function">
    <text evidence="6">Acts as a tumor suppressor; induces growth arrest at G(1)/S checkpoint and apoptosis via RB1-dependent and p53/TP53- and NF-kappa-B-independent mechanisms. Modulates expression of genes involved in the regulation of proliferation, cell cycle and apoptosis.</text>
</comment>
<comment type="subcellular location">
    <subcellularLocation>
        <location evidence="1">Membrane</location>
    </subcellularLocation>
</comment>
<evidence type="ECO:0000256" key="4">
    <source>
        <dbReference type="ARBA" id="ARBA00022989"/>
    </source>
</evidence>
<comment type="similarity">
    <text evidence="2">Belongs to the BLCAP family.</text>
</comment>
<evidence type="ECO:0000256" key="2">
    <source>
        <dbReference type="ARBA" id="ARBA00007216"/>
    </source>
</evidence>
<dbReference type="Pfam" id="PF06726">
    <property type="entry name" value="BC10"/>
    <property type="match status" value="1"/>
</dbReference>
<organism evidence="8 9">
    <name type="scientific">Trichinella spiralis</name>
    <name type="common">Trichina worm</name>
    <dbReference type="NCBI Taxonomy" id="6334"/>
    <lineage>
        <taxon>Eukaryota</taxon>
        <taxon>Metazoa</taxon>
        <taxon>Ecdysozoa</taxon>
        <taxon>Nematoda</taxon>
        <taxon>Enoplea</taxon>
        <taxon>Dorylaimia</taxon>
        <taxon>Trichinellida</taxon>
        <taxon>Trichinellidae</taxon>
        <taxon>Trichinella</taxon>
    </lineage>
</organism>
<keyword evidence="5 7" id="KW-0472">Membrane</keyword>